<reference evidence="1 2" key="1">
    <citation type="submission" date="2010-09" db="EMBL/GenBank/DDBJ databases">
        <title>The Genome Sequence of Tetraselmis viridis virus S1.</title>
        <authorList>
            <consortium name="The Broad Institute Genome Sequencing Platform"/>
            <person name="Henn M.R."/>
            <person name="Bratbak G."/>
            <person name="Levin J."/>
            <person name="Malboeuf C."/>
            <person name="Casali M."/>
            <person name="Russ C."/>
            <person name="Lennon N."/>
            <person name="Chapman S.B."/>
            <person name="Erlich R."/>
            <person name="Young S.K."/>
            <person name="Yandava C."/>
            <person name="Zeng Q."/>
            <person name="Fitzgerald M.F."/>
            <person name="Alvarado L."/>
            <person name="Anderson S."/>
            <person name="Berlin A."/>
            <person name="Chen Z."/>
            <person name="Freedman E."/>
            <person name="Gellesch M."/>
            <person name="Goldberg J."/>
            <person name="Green L."/>
            <person name="Griggs A."/>
            <person name="Gujja S."/>
            <person name="Heilman E."/>
            <person name="Heiman D."/>
            <person name="Hollinger A."/>
            <person name="Howarth C."/>
            <person name="Larson L."/>
            <person name="Mehta T."/>
            <person name="Neiman D."/>
            <person name="Pearson M."/>
            <person name="Roberts A."/>
            <person name="Ryan E."/>
            <person name="Saif S."/>
            <person name="Shea T."/>
            <person name="Shenoy N."/>
            <person name="Sisk P."/>
            <person name="Stolte C."/>
            <person name="Sykes S."/>
            <person name="White J."/>
            <person name="Haas B."/>
            <person name="Nusbaum C."/>
            <person name="Birren B."/>
        </authorList>
    </citation>
    <scope>NUCLEOTIDE SEQUENCE [LARGE SCALE GENOMIC DNA]</scope>
    <source>
        <strain evidence="1 2">S1</strain>
    </source>
</reference>
<name>M4QM72_9VIRU</name>
<keyword evidence="2" id="KW-1185">Reference proteome</keyword>
<dbReference type="KEGG" id="vg:15013270"/>
<proteinExistence type="predicted"/>
<dbReference type="GeneID" id="15013270"/>
<organism evidence="1 2">
    <name type="scientific">Tetraselmis viridis virus S1</name>
    <dbReference type="NCBI Taxonomy" id="756285"/>
    <lineage>
        <taxon>Viruses</taxon>
        <taxon>Varidnaviria</taxon>
        <taxon>Bamfordvirae</taxon>
        <taxon>Preplasmiviricota</taxon>
        <taxon>Polisuviricotina</taxon>
        <taxon>Aquintoviricetes</taxon>
        <taxon>Archintovirales</taxon>
        <taxon>Phypoliviridae</taxon>
        <taxon>Tetrivirus</taxon>
        <taxon>Tetrivirus crimaeaense</taxon>
    </lineage>
</organism>
<sequence length="616" mass="66806">MANAGLSDGFVFAPKPPAAPAANIRVSVPPYNKDVFKSGNETVMFNIPSGKRGQYLNTRMSYLTFELDVTVDADSPDNLPIIALDGGAHSFFHSLEVYNGSNLLEQIREYNTVYQILHDSGEIPDCSANGRSVAEGMQTQYVNGTVTTDDYRGGRLITPCVIGGENTGHHLSGNDLYVNSTTAAANITDGDSLTKDYEATAIKTRLVPDYDDLFTVGASLASGQYSATNHGAALLADKTKVVTYTFAIPIVSGILGVQMGKYIPVGALAADIRMELGLAPFTQAFKTIGNVTGTTLKMDPKSVFAAGEAGLSKYGISLKNFELQLEYVEVSSDVQMAIEASTGGQYVMSFDSYHDFQNTMPAGTGTITQLIGAKFSSIKTIYTAFRDQYMINNLAFPGITSRVNPYSVLPNRPEFKTNSLSAWSKNKYESGTGWQYMIGSTLYPPKPVASDQESFMEYVKSNHMVGNQTRQGLVDLTHWGISARRDDGGENSSGVPTHWQQYCMPGGAFLQAQNFESQSHKSHLTESGINTLAQTMYMVSKFPRRNKVGHLAYIDSTYAKGAVLLSNSNPATLTAGNNPITTAIPWVQTNQSLQVDHIIHYDGILIISNGVCSTRF</sequence>
<evidence type="ECO:0000313" key="1">
    <source>
        <dbReference type="EMBL" id="AGH30821.1"/>
    </source>
</evidence>
<dbReference type="RefSeq" id="YP_007676626.1">
    <property type="nucleotide sequence ID" value="NC_020869.1"/>
</dbReference>
<accession>M4QM72</accession>
<protein>
    <submittedName>
        <fullName evidence="1">Uncharacterized protein</fullName>
    </submittedName>
</protein>
<evidence type="ECO:0000313" key="2">
    <source>
        <dbReference type="Proteomes" id="UP000202230"/>
    </source>
</evidence>
<dbReference type="Proteomes" id="UP000202230">
    <property type="component" value="Segment"/>
</dbReference>
<gene>
    <name evidence="1" type="ORF">TVSG_00021</name>
</gene>
<dbReference type="EMBL" id="HQ332143">
    <property type="protein sequence ID" value="AGH30821.1"/>
    <property type="molecule type" value="Genomic_DNA"/>
</dbReference>